<dbReference type="InterPro" id="IPR036428">
    <property type="entry name" value="PCD_sf"/>
</dbReference>
<dbReference type="EC" id="4.2.1.96" evidence="3"/>
<evidence type="ECO:0000256" key="3">
    <source>
        <dbReference type="ARBA" id="ARBA00013252"/>
    </source>
</evidence>
<comment type="similarity">
    <text evidence="2">Belongs to the pterin-4-alpha-carbinolamine dehydratase family.</text>
</comment>
<protein>
    <recommendedName>
        <fullName evidence="3">4a-hydroxytetrahydrobiopterin dehydratase</fullName>
        <ecNumber evidence="3">4.2.1.96</ecNumber>
    </recommendedName>
    <alternativeName>
        <fullName evidence="5">4-alpha-hydroxy-tetrahydropterin dehydratase</fullName>
    </alternativeName>
</protein>
<evidence type="ECO:0000256" key="5">
    <source>
        <dbReference type="ARBA" id="ARBA00030497"/>
    </source>
</evidence>
<dbReference type="InterPro" id="IPR001533">
    <property type="entry name" value="Pterin_deHydtase"/>
</dbReference>
<dbReference type="PANTHER" id="PTHR12599">
    <property type="entry name" value="PTERIN-4-ALPHA-CARBINOLAMINE DEHYDRATASE"/>
    <property type="match status" value="1"/>
</dbReference>
<dbReference type="PANTHER" id="PTHR12599:SF0">
    <property type="entry name" value="PTERIN-4-ALPHA-CARBINOLAMINE DEHYDRATASE"/>
    <property type="match status" value="1"/>
</dbReference>
<dbReference type="RefSeq" id="XP_025343889.1">
    <property type="nucleotide sequence ID" value="XM_025486339.1"/>
</dbReference>
<dbReference type="AlphaFoldDB" id="A0A2V1AYY3"/>
<dbReference type="VEuPathDB" id="FungiDB:CXQ85_002674"/>
<dbReference type="STRING" id="45357.A0A2V1AYY3"/>
<organism evidence="6 7">
    <name type="scientific">Candidozyma haemuli</name>
    <dbReference type="NCBI Taxonomy" id="45357"/>
    <lineage>
        <taxon>Eukaryota</taxon>
        <taxon>Fungi</taxon>
        <taxon>Dikarya</taxon>
        <taxon>Ascomycota</taxon>
        <taxon>Saccharomycotina</taxon>
        <taxon>Pichiomycetes</taxon>
        <taxon>Metschnikowiaceae</taxon>
        <taxon>Candidozyma</taxon>
    </lineage>
</organism>
<keyword evidence="4" id="KW-0456">Lyase</keyword>
<dbReference type="GO" id="GO:0008124">
    <property type="term" value="F:4-alpha-hydroxytetrahydrobiopterin dehydratase activity"/>
    <property type="evidence" value="ECO:0007669"/>
    <property type="project" value="UniProtKB-EC"/>
</dbReference>
<dbReference type="EMBL" id="PKFO01000010">
    <property type="protein sequence ID" value="PVH22949.1"/>
    <property type="molecule type" value="Genomic_DNA"/>
</dbReference>
<comment type="catalytic activity">
    <reaction evidence="1">
        <text>(4aS,6R)-4a-hydroxy-L-erythro-5,6,7,8-tetrahydrobiopterin = (6R)-L-erythro-6,7-dihydrobiopterin + H2O</text>
        <dbReference type="Rhea" id="RHEA:11920"/>
        <dbReference type="ChEBI" id="CHEBI:15377"/>
        <dbReference type="ChEBI" id="CHEBI:15642"/>
        <dbReference type="ChEBI" id="CHEBI:43120"/>
        <dbReference type="EC" id="4.2.1.96"/>
    </reaction>
</comment>
<sequence>MRVSFRCLQEVLARSQIESQLKAINESSAGAGVWKVVSSGTGGEESSLEADYKLKNFSKTWIFLNNVAAAAHTSKHHPTITTTYNKVNFSLTTHDAGNQVTRKDLRLAQQIQNIYVDQTEKTPISSSDFFTEARNMADRTKVTDVIDKLTKRKL</sequence>
<gene>
    <name evidence="6" type="ORF">CXQ85_002674</name>
</gene>
<dbReference type="SUPFAM" id="SSF55248">
    <property type="entry name" value="PCD-like"/>
    <property type="match status" value="1"/>
</dbReference>
<reference evidence="6 7" key="1">
    <citation type="submission" date="2017-12" db="EMBL/GenBank/DDBJ databases">
        <title>Genome Sequence of a Multidrug-Resistant Candida haemulonii Isolate from a Patient with Chronic Leg Ulcers in Israel.</title>
        <authorList>
            <person name="Chow N.A."/>
            <person name="Gade L."/>
            <person name="Batra D."/>
            <person name="Rowe L.A."/>
            <person name="Ben-Ami R."/>
            <person name="Loparev V.N."/>
            <person name="Litvintseva A.P."/>
        </authorList>
    </citation>
    <scope>NUCLEOTIDE SEQUENCE [LARGE SCALE GENOMIC DNA]</scope>
    <source>
        <strain evidence="6 7">B11899</strain>
    </source>
</reference>
<dbReference type="CDD" id="cd00488">
    <property type="entry name" value="PCD_DCoH"/>
    <property type="match status" value="1"/>
</dbReference>
<evidence type="ECO:0000313" key="7">
    <source>
        <dbReference type="Proteomes" id="UP000244309"/>
    </source>
</evidence>
<dbReference type="Proteomes" id="UP000244309">
    <property type="component" value="Unassembled WGS sequence"/>
</dbReference>
<proteinExistence type="inferred from homology"/>
<evidence type="ECO:0000313" key="6">
    <source>
        <dbReference type="EMBL" id="PVH22949.1"/>
    </source>
</evidence>
<dbReference type="OrthoDB" id="277398at2759"/>
<dbReference type="GO" id="GO:0006729">
    <property type="term" value="P:tetrahydrobiopterin biosynthetic process"/>
    <property type="evidence" value="ECO:0007669"/>
    <property type="project" value="InterPro"/>
</dbReference>
<evidence type="ECO:0000256" key="1">
    <source>
        <dbReference type="ARBA" id="ARBA00001554"/>
    </source>
</evidence>
<dbReference type="Pfam" id="PF01329">
    <property type="entry name" value="Pterin_4a"/>
    <property type="match status" value="1"/>
</dbReference>
<dbReference type="GeneID" id="37008005"/>
<name>A0A2V1AYY3_9ASCO</name>
<comment type="caution">
    <text evidence="6">The sequence shown here is derived from an EMBL/GenBank/DDBJ whole genome shotgun (WGS) entry which is preliminary data.</text>
</comment>
<accession>A0A2V1AYY3</accession>
<dbReference type="Gene3D" id="3.30.1360.20">
    <property type="entry name" value="Transcriptional coactivator/pterin dehydratase"/>
    <property type="match status" value="1"/>
</dbReference>
<evidence type="ECO:0000256" key="4">
    <source>
        <dbReference type="ARBA" id="ARBA00023239"/>
    </source>
</evidence>
<evidence type="ECO:0000256" key="2">
    <source>
        <dbReference type="ARBA" id="ARBA00006472"/>
    </source>
</evidence>
<keyword evidence="7" id="KW-1185">Reference proteome</keyword>